<evidence type="ECO:0000313" key="3">
    <source>
        <dbReference type="Proteomes" id="UP000598297"/>
    </source>
</evidence>
<accession>A0A964UMR7</accession>
<protein>
    <submittedName>
        <fullName evidence="2">Uncharacterized protein</fullName>
    </submittedName>
</protein>
<sequence length="111" mass="12360">MVRLLPWATPDGKPCFLTSDDADSYVNKVADNIESIQLAMGSDLLDHAADLLADRKATPDQLHFLLARMTEALSDALRVAESRGDRLPEPDEERALPNDRERENNASLTDR</sequence>
<evidence type="ECO:0000256" key="1">
    <source>
        <dbReference type="SAM" id="MobiDB-lite"/>
    </source>
</evidence>
<gene>
    <name evidence="2" type="ORF">GUY60_04120</name>
</gene>
<dbReference type="OrthoDB" id="4320909at2"/>
<feature type="region of interest" description="Disordered" evidence="1">
    <location>
        <begin position="80"/>
        <end position="111"/>
    </location>
</feature>
<keyword evidence="3" id="KW-1185">Reference proteome</keyword>
<dbReference type="Proteomes" id="UP000598297">
    <property type="component" value="Unassembled WGS sequence"/>
</dbReference>
<organism evidence="2 3">
    <name type="scientific">Streptomyces boluensis</name>
    <dbReference type="NCBI Taxonomy" id="1775135"/>
    <lineage>
        <taxon>Bacteria</taxon>
        <taxon>Bacillati</taxon>
        <taxon>Actinomycetota</taxon>
        <taxon>Actinomycetes</taxon>
        <taxon>Kitasatosporales</taxon>
        <taxon>Streptomycetaceae</taxon>
        <taxon>Streptomyces</taxon>
    </lineage>
</organism>
<dbReference type="AlphaFoldDB" id="A0A964UMR7"/>
<dbReference type="EMBL" id="JAAAHS010000016">
    <property type="protein sequence ID" value="NBE50623.1"/>
    <property type="molecule type" value="Genomic_DNA"/>
</dbReference>
<reference evidence="2" key="1">
    <citation type="submission" date="2020-01" db="EMBL/GenBank/DDBJ databases">
        <title>Whole-genome analyses of novel actinobacteria.</title>
        <authorList>
            <person name="Sahin N."/>
        </authorList>
    </citation>
    <scope>NUCLEOTIDE SEQUENCE</scope>
    <source>
        <strain evidence="2">YC537</strain>
    </source>
</reference>
<comment type="caution">
    <text evidence="2">The sequence shown here is derived from an EMBL/GenBank/DDBJ whole genome shotgun (WGS) entry which is preliminary data.</text>
</comment>
<proteinExistence type="predicted"/>
<evidence type="ECO:0000313" key="2">
    <source>
        <dbReference type="EMBL" id="NBE50623.1"/>
    </source>
</evidence>
<name>A0A964UMR7_9ACTN</name>